<organism evidence="2 3">
    <name type="scientific">Halorutilus salinus</name>
    <dbReference type="NCBI Taxonomy" id="2487751"/>
    <lineage>
        <taxon>Archaea</taxon>
        <taxon>Methanobacteriati</taxon>
        <taxon>Methanobacteriota</taxon>
        <taxon>Stenosarchaea group</taxon>
        <taxon>Halobacteria</taxon>
        <taxon>Halorutilales</taxon>
        <taxon>Halorutilaceae</taxon>
        <taxon>Halorutilus</taxon>
    </lineage>
</organism>
<dbReference type="GO" id="GO:0004061">
    <property type="term" value="F:arylformamidase activity"/>
    <property type="evidence" value="ECO:0007669"/>
    <property type="project" value="InterPro"/>
</dbReference>
<accession>A0A9Q4C7X8</accession>
<dbReference type="RefSeq" id="WP_266088608.1">
    <property type="nucleotide sequence ID" value="NZ_RKLV01000014.1"/>
</dbReference>
<evidence type="ECO:0000256" key="1">
    <source>
        <dbReference type="SAM" id="MobiDB-lite"/>
    </source>
</evidence>
<evidence type="ECO:0000313" key="2">
    <source>
        <dbReference type="EMBL" id="MCX2819916.1"/>
    </source>
</evidence>
<dbReference type="InterPro" id="IPR037175">
    <property type="entry name" value="KFase_sf"/>
</dbReference>
<dbReference type="SUPFAM" id="SSF102198">
    <property type="entry name" value="Putative cyclase"/>
    <property type="match status" value="1"/>
</dbReference>
<protein>
    <submittedName>
        <fullName evidence="2">Cyclase family protein</fullName>
    </submittedName>
</protein>
<dbReference type="Pfam" id="PF04199">
    <property type="entry name" value="Cyclase"/>
    <property type="match status" value="1"/>
</dbReference>
<reference evidence="2" key="1">
    <citation type="submission" date="2022-09" db="EMBL/GenBank/DDBJ databases">
        <title>Haloadaptaus new haloarchaeum isolated from saline soil.</title>
        <authorList>
            <person name="Duran-Viseras A."/>
            <person name="Sanchez-Porro C."/>
            <person name="Ventosa A."/>
        </authorList>
    </citation>
    <scope>NUCLEOTIDE SEQUENCE</scope>
    <source>
        <strain evidence="2">F3-133</strain>
    </source>
</reference>
<dbReference type="PANTHER" id="PTHR31118">
    <property type="entry name" value="CYCLASE-LIKE PROTEIN 2"/>
    <property type="match status" value="1"/>
</dbReference>
<dbReference type="AlphaFoldDB" id="A0A9Q4C7X8"/>
<name>A0A9Q4C7X8_9EURY</name>
<dbReference type="GO" id="GO:0019441">
    <property type="term" value="P:L-tryptophan catabolic process to kynurenine"/>
    <property type="evidence" value="ECO:0007669"/>
    <property type="project" value="InterPro"/>
</dbReference>
<keyword evidence="3" id="KW-1185">Reference proteome</keyword>
<dbReference type="Gene3D" id="3.50.30.50">
    <property type="entry name" value="Putative cyclase"/>
    <property type="match status" value="1"/>
</dbReference>
<feature type="region of interest" description="Disordered" evidence="1">
    <location>
        <begin position="1"/>
        <end position="22"/>
    </location>
</feature>
<sequence length="202" mass="21572">METVDLTMPLDEGTPTYPDDPDTEVKDTATVDDDGYAVKRLAFGSHVGTHIDAPAHMIEGGRTLDDYPPESFVGEAVVVDVRGQEVIETDLSCLAEDTEILLFRTGHSEGYGQRYHDGFPVVSEETANEVVGSEIGILGIDSPSPDEPPYPVHEMLLSNGVLLLENLTNLGAVTGESFRCCALPLKIVDGDGAPCRVAGVVD</sequence>
<dbReference type="EMBL" id="RKLV01000014">
    <property type="protein sequence ID" value="MCX2819916.1"/>
    <property type="molecule type" value="Genomic_DNA"/>
</dbReference>
<proteinExistence type="predicted"/>
<gene>
    <name evidence="2" type="ORF">EGH25_11195</name>
</gene>
<dbReference type="Proteomes" id="UP001149411">
    <property type="component" value="Unassembled WGS sequence"/>
</dbReference>
<comment type="caution">
    <text evidence="2">The sequence shown here is derived from an EMBL/GenBank/DDBJ whole genome shotgun (WGS) entry which is preliminary data.</text>
</comment>
<dbReference type="PANTHER" id="PTHR31118:SF12">
    <property type="entry name" value="CYCLASE-LIKE PROTEIN 2"/>
    <property type="match status" value="1"/>
</dbReference>
<evidence type="ECO:0000313" key="3">
    <source>
        <dbReference type="Proteomes" id="UP001149411"/>
    </source>
</evidence>
<dbReference type="InterPro" id="IPR007325">
    <property type="entry name" value="KFase/CYL"/>
</dbReference>